<organism evidence="1 2">
    <name type="scientific">Apiospora kogelbergensis</name>
    <dbReference type="NCBI Taxonomy" id="1337665"/>
    <lineage>
        <taxon>Eukaryota</taxon>
        <taxon>Fungi</taxon>
        <taxon>Dikarya</taxon>
        <taxon>Ascomycota</taxon>
        <taxon>Pezizomycotina</taxon>
        <taxon>Sordariomycetes</taxon>
        <taxon>Xylariomycetidae</taxon>
        <taxon>Amphisphaeriales</taxon>
        <taxon>Apiosporaceae</taxon>
        <taxon>Apiospora</taxon>
    </lineage>
</organism>
<protein>
    <submittedName>
        <fullName evidence="1">Uncharacterized protein</fullName>
    </submittedName>
</protein>
<accession>A0AAW0QN93</accession>
<sequence>MESTFYITHRFPCGHSVIYEHPAVVLRKMTRAGLVPRDQEFSQITVHLGTSDSCTRCPTKPTTTTSHIPDHITKQRKGLEQRTATQSLLKHTFCCDHNMRRPMHESVLAKLRNHQVVPPGHGSGEEGGIILEVESSYCEACQEAKMREVHESLDSLKQDLGLNFKAADDHAGNDEQLPRRRREDELRDVFLQLEGAQLTAELAPRHFRGSLRVFAGICVEAVTPPERLWTWVQTLTSNDYLAADVQKAIEERLAKK</sequence>
<evidence type="ECO:0000313" key="2">
    <source>
        <dbReference type="Proteomes" id="UP001392437"/>
    </source>
</evidence>
<comment type="caution">
    <text evidence="1">The sequence shown here is derived from an EMBL/GenBank/DDBJ whole genome shotgun (WGS) entry which is preliminary data.</text>
</comment>
<proteinExistence type="predicted"/>
<name>A0AAW0QN93_9PEZI</name>
<dbReference type="EMBL" id="JAQQWP010000010">
    <property type="protein sequence ID" value="KAK8096473.1"/>
    <property type="molecule type" value="Genomic_DNA"/>
</dbReference>
<gene>
    <name evidence="1" type="ORF">PG999_012417</name>
</gene>
<evidence type="ECO:0000313" key="1">
    <source>
        <dbReference type="EMBL" id="KAK8096473.1"/>
    </source>
</evidence>
<reference evidence="1 2" key="1">
    <citation type="submission" date="2023-01" db="EMBL/GenBank/DDBJ databases">
        <title>Analysis of 21 Apiospora genomes using comparative genomics revels a genus with tremendous synthesis potential of carbohydrate active enzymes and secondary metabolites.</title>
        <authorList>
            <person name="Sorensen T."/>
        </authorList>
    </citation>
    <scope>NUCLEOTIDE SEQUENCE [LARGE SCALE GENOMIC DNA]</scope>
    <source>
        <strain evidence="1 2">CBS 117206</strain>
    </source>
</reference>
<keyword evidence="2" id="KW-1185">Reference proteome</keyword>
<dbReference type="AlphaFoldDB" id="A0AAW0QN93"/>
<dbReference type="Proteomes" id="UP001392437">
    <property type="component" value="Unassembled WGS sequence"/>
</dbReference>